<name>A0A9P9D6F2_9HYPO</name>
<evidence type="ECO:0000313" key="1">
    <source>
        <dbReference type="EMBL" id="KAH7113578.1"/>
    </source>
</evidence>
<protein>
    <submittedName>
        <fullName evidence="1">Uncharacterized protein</fullName>
    </submittedName>
</protein>
<keyword evidence="2" id="KW-1185">Reference proteome</keyword>
<accession>A0A9P9D6F2</accession>
<dbReference type="EMBL" id="JAGMUV010000034">
    <property type="protein sequence ID" value="KAH7113578.1"/>
    <property type="molecule type" value="Genomic_DNA"/>
</dbReference>
<organism evidence="1 2">
    <name type="scientific">Dactylonectria macrodidyma</name>
    <dbReference type="NCBI Taxonomy" id="307937"/>
    <lineage>
        <taxon>Eukaryota</taxon>
        <taxon>Fungi</taxon>
        <taxon>Dikarya</taxon>
        <taxon>Ascomycota</taxon>
        <taxon>Pezizomycotina</taxon>
        <taxon>Sordariomycetes</taxon>
        <taxon>Hypocreomycetidae</taxon>
        <taxon>Hypocreales</taxon>
        <taxon>Nectriaceae</taxon>
        <taxon>Dactylonectria</taxon>
    </lineage>
</organism>
<reference evidence="1" key="1">
    <citation type="journal article" date="2021" name="Nat. Commun.">
        <title>Genetic determinants of endophytism in the Arabidopsis root mycobiome.</title>
        <authorList>
            <person name="Mesny F."/>
            <person name="Miyauchi S."/>
            <person name="Thiergart T."/>
            <person name="Pickel B."/>
            <person name="Atanasova L."/>
            <person name="Karlsson M."/>
            <person name="Huettel B."/>
            <person name="Barry K.W."/>
            <person name="Haridas S."/>
            <person name="Chen C."/>
            <person name="Bauer D."/>
            <person name="Andreopoulos W."/>
            <person name="Pangilinan J."/>
            <person name="LaButti K."/>
            <person name="Riley R."/>
            <person name="Lipzen A."/>
            <person name="Clum A."/>
            <person name="Drula E."/>
            <person name="Henrissat B."/>
            <person name="Kohler A."/>
            <person name="Grigoriev I.V."/>
            <person name="Martin F.M."/>
            <person name="Hacquard S."/>
        </authorList>
    </citation>
    <scope>NUCLEOTIDE SEQUENCE</scope>
    <source>
        <strain evidence="1">MPI-CAGE-AT-0147</strain>
    </source>
</reference>
<proteinExistence type="predicted"/>
<dbReference type="Proteomes" id="UP000738349">
    <property type="component" value="Unassembled WGS sequence"/>
</dbReference>
<gene>
    <name evidence="1" type="ORF">EDB81DRAFT_768017</name>
</gene>
<dbReference type="AlphaFoldDB" id="A0A9P9D6F2"/>
<sequence length="239" mass="26962">MNSGRGHAPMLSPSEEPSSIFEDHQREISLVEVYIRIHTTAKVDRELHDRGEILVNAQKPPVFEALDRRIAWMHQCLGKTSPGSDKTLREVINEQRQDIWLARTIIKVKGRELAELSAKLSCLVNLYEDAWKIVDMNQRESDQHRVGNSGYVAGRAHIAEITKAALNLQQESEMKGRRDIFEVIGRHRDCAATGVRTNEAFLDEMKEDVNRAEEALKNLASSGYENSTSITLDAVASQQ</sequence>
<evidence type="ECO:0000313" key="2">
    <source>
        <dbReference type="Proteomes" id="UP000738349"/>
    </source>
</evidence>
<comment type="caution">
    <text evidence="1">The sequence shown here is derived from an EMBL/GenBank/DDBJ whole genome shotgun (WGS) entry which is preliminary data.</text>
</comment>